<keyword evidence="5 8" id="KW-0472">Membrane</keyword>
<gene>
    <name evidence="9" type="ORF">IWW36_001173</name>
</gene>
<dbReference type="GO" id="GO:0046872">
    <property type="term" value="F:metal ion binding"/>
    <property type="evidence" value="ECO:0007669"/>
    <property type="project" value="UniProtKB-KW"/>
</dbReference>
<dbReference type="GO" id="GO:0006882">
    <property type="term" value="P:intracellular zinc ion homeostasis"/>
    <property type="evidence" value="ECO:0007669"/>
    <property type="project" value="TreeGrafter"/>
</dbReference>
<keyword evidence="6" id="KW-0479">Metal-binding</keyword>
<feature type="transmembrane region" description="Helical" evidence="8">
    <location>
        <begin position="226"/>
        <end position="246"/>
    </location>
</feature>
<sequence>MAAAAVATEQFLSQQQATEEAPLVASKAPRLLKLRSRESSVPKLDSSMIQAKATSAVPTEAAAFKLPELVYQPLFAPGHPKYTTTIDEVPEFLRDTYIISGYRRLCYSYAACLRSMTYVHNESGNVLTHLASLVVFAGLAVSTSFNLLPAAISPGRASWGDYVVLYGYIFSACVCFALSTLYHAFSCHSHKHHVAWLKCDFVGILVLILGSFLPGLYYGYFESQALMLLYMTMIVSLCVAGVAVSVSPHLQKPSLRWLRPVVFFSISLSGAVPVCHHIFAHGIAASARSIGLYYMLGMVALYAAGTLLYAFNIPERWYPGLFDIVGNSHQLFHCLVFFAALTHYYGIIQAFKWHHSAQSVV</sequence>
<feature type="transmembrane region" description="Helical" evidence="8">
    <location>
        <begin position="331"/>
        <end position="351"/>
    </location>
</feature>
<evidence type="ECO:0000256" key="2">
    <source>
        <dbReference type="ARBA" id="ARBA00007018"/>
    </source>
</evidence>
<keyword evidence="6" id="KW-0862">Zinc</keyword>
<keyword evidence="10" id="KW-1185">Reference proteome</keyword>
<dbReference type="GO" id="GO:0038023">
    <property type="term" value="F:signaling receptor activity"/>
    <property type="evidence" value="ECO:0007669"/>
    <property type="project" value="TreeGrafter"/>
</dbReference>
<evidence type="ECO:0000313" key="9">
    <source>
        <dbReference type="EMBL" id="KAJ2851406.1"/>
    </source>
</evidence>
<protein>
    <recommendedName>
        <fullName evidence="11">HlyIII-domain-containing protein</fullName>
    </recommendedName>
</protein>
<evidence type="ECO:0000256" key="1">
    <source>
        <dbReference type="ARBA" id="ARBA00004141"/>
    </source>
</evidence>
<evidence type="ECO:0000256" key="6">
    <source>
        <dbReference type="PIRSR" id="PIRSR604254-1"/>
    </source>
</evidence>
<reference evidence="9" key="1">
    <citation type="submission" date="2022-07" db="EMBL/GenBank/DDBJ databases">
        <title>Phylogenomic reconstructions and comparative analyses of Kickxellomycotina fungi.</title>
        <authorList>
            <person name="Reynolds N.K."/>
            <person name="Stajich J.E."/>
            <person name="Barry K."/>
            <person name="Grigoriev I.V."/>
            <person name="Crous P."/>
            <person name="Smith M.E."/>
        </authorList>
    </citation>
    <scope>NUCLEOTIDE SEQUENCE</scope>
    <source>
        <strain evidence="9">NRRL 1566</strain>
    </source>
</reference>
<feature type="transmembrane region" description="Helical" evidence="8">
    <location>
        <begin position="197"/>
        <end position="220"/>
    </location>
</feature>
<keyword evidence="4 8" id="KW-1133">Transmembrane helix</keyword>
<dbReference type="Pfam" id="PF03006">
    <property type="entry name" value="HlyIII"/>
    <property type="match status" value="1"/>
</dbReference>
<evidence type="ECO:0000256" key="3">
    <source>
        <dbReference type="ARBA" id="ARBA00022692"/>
    </source>
</evidence>
<name>A0A9W8I9R0_9FUNG</name>
<proteinExistence type="inferred from homology"/>
<comment type="similarity">
    <text evidence="2">Belongs to the ADIPOR family.</text>
</comment>
<evidence type="ECO:0008006" key="11">
    <source>
        <dbReference type="Google" id="ProtNLM"/>
    </source>
</evidence>
<evidence type="ECO:0000256" key="4">
    <source>
        <dbReference type="ARBA" id="ARBA00022989"/>
    </source>
</evidence>
<feature type="transmembrane region" description="Helical" evidence="8">
    <location>
        <begin position="258"/>
        <end position="279"/>
    </location>
</feature>
<feature type="transmembrane region" description="Helical" evidence="8">
    <location>
        <begin position="291"/>
        <end position="311"/>
    </location>
</feature>
<dbReference type="OrthoDB" id="529367at2759"/>
<dbReference type="PANTHER" id="PTHR20855:SF52">
    <property type="entry name" value="ADIPONECTIN RECEPTOR PROTEIN"/>
    <property type="match status" value="1"/>
</dbReference>
<comment type="caution">
    <text evidence="9">The sequence shown here is derived from an EMBL/GenBank/DDBJ whole genome shotgun (WGS) entry which is preliminary data.</text>
</comment>
<dbReference type="PANTHER" id="PTHR20855">
    <property type="entry name" value="ADIPOR/PROGESTIN RECEPTOR-RELATED"/>
    <property type="match status" value="1"/>
</dbReference>
<evidence type="ECO:0000256" key="7">
    <source>
        <dbReference type="SAM" id="MobiDB-lite"/>
    </source>
</evidence>
<comment type="subcellular location">
    <subcellularLocation>
        <location evidence="1">Membrane</location>
        <topology evidence="1">Multi-pass membrane protein</topology>
    </subcellularLocation>
</comment>
<dbReference type="InterPro" id="IPR004254">
    <property type="entry name" value="AdipoR/HlyIII-related"/>
</dbReference>
<evidence type="ECO:0000256" key="5">
    <source>
        <dbReference type="ARBA" id="ARBA00023136"/>
    </source>
</evidence>
<dbReference type="Proteomes" id="UP001139887">
    <property type="component" value="Unassembled WGS sequence"/>
</dbReference>
<evidence type="ECO:0000313" key="10">
    <source>
        <dbReference type="Proteomes" id="UP001139887"/>
    </source>
</evidence>
<accession>A0A9W8I9R0</accession>
<feature type="transmembrane region" description="Helical" evidence="8">
    <location>
        <begin position="126"/>
        <end position="145"/>
    </location>
</feature>
<feature type="binding site" evidence="6">
    <location>
        <position position="329"/>
    </location>
    <ligand>
        <name>Zn(2+)</name>
        <dbReference type="ChEBI" id="CHEBI:29105"/>
    </ligand>
</feature>
<feature type="binding site" evidence="6">
    <location>
        <position position="333"/>
    </location>
    <ligand>
        <name>Zn(2+)</name>
        <dbReference type="ChEBI" id="CHEBI:29105"/>
    </ligand>
</feature>
<organism evidence="9 10">
    <name type="scientific">Coemansia brasiliensis</name>
    <dbReference type="NCBI Taxonomy" id="2650707"/>
    <lineage>
        <taxon>Eukaryota</taxon>
        <taxon>Fungi</taxon>
        <taxon>Fungi incertae sedis</taxon>
        <taxon>Zoopagomycota</taxon>
        <taxon>Kickxellomycotina</taxon>
        <taxon>Kickxellomycetes</taxon>
        <taxon>Kickxellales</taxon>
        <taxon>Kickxellaceae</taxon>
        <taxon>Coemansia</taxon>
    </lineage>
</organism>
<evidence type="ECO:0000256" key="8">
    <source>
        <dbReference type="SAM" id="Phobius"/>
    </source>
</evidence>
<feature type="transmembrane region" description="Helical" evidence="8">
    <location>
        <begin position="165"/>
        <end position="185"/>
    </location>
</feature>
<feature type="binding site" evidence="6">
    <location>
        <position position="183"/>
    </location>
    <ligand>
        <name>Zn(2+)</name>
        <dbReference type="ChEBI" id="CHEBI:29105"/>
    </ligand>
</feature>
<feature type="region of interest" description="Disordered" evidence="7">
    <location>
        <begin position="1"/>
        <end position="21"/>
    </location>
</feature>
<dbReference type="GO" id="GO:0016020">
    <property type="term" value="C:membrane"/>
    <property type="evidence" value="ECO:0007669"/>
    <property type="project" value="UniProtKB-SubCell"/>
</dbReference>
<keyword evidence="3 8" id="KW-0812">Transmembrane</keyword>
<dbReference type="AlphaFoldDB" id="A0A9W8I9R0"/>
<dbReference type="EMBL" id="JANBUW010000013">
    <property type="protein sequence ID" value="KAJ2851406.1"/>
    <property type="molecule type" value="Genomic_DNA"/>
</dbReference>